<feature type="compositionally biased region" description="Low complexity" evidence="8">
    <location>
        <begin position="615"/>
        <end position="648"/>
    </location>
</feature>
<dbReference type="PANTHER" id="PTHR30332">
    <property type="entry name" value="PROBABLE GENERAL SECRETION PATHWAY PROTEIN D"/>
    <property type="match status" value="1"/>
</dbReference>
<comment type="similarity">
    <text evidence="6">Belongs to the bacterial secretin family.</text>
</comment>
<dbReference type="GO" id="GO:0009279">
    <property type="term" value="C:cell outer membrane"/>
    <property type="evidence" value="ECO:0007669"/>
    <property type="project" value="UniProtKB-SubCell"/>
</dbReference>
<dbReference type="AlphaFoldDB" id="A0A643F709"/>
<dbReference type="InterPro" id="IPR011662">
    <property type="entry name" value="Secretin/TonB_short_N"/>
</dbReference>
<dbReference type="OrthoDB" id="9775455at2"/>
<dbReference type="InterPro" id="IPR001775">
    <property type="entry name" value="GspD/PilQ"/>
</dbReference>
<comment type="subcellular location">
    <subcellularLocation>
        <location evidence="7">Cell outer membrane</location>
    </subcellularLocation>
    <subcellularLocation>
        <location evidence="1">Membrane</location>
    </subcellularLocation>
</comment>
<keyword evidence="5" id="KW-0998">Cell outer membrane</keyword>
<keyword evidence="11" id="KW-1185">Reference proteome</keyword>
<evidence type="ECO:0000256" key="5">
    <source>
        <dbReference type="ARBA" id="ARBA00023237"/>
    </source>
</evidence>
<dbReference type="Pfam" id="PF00263">
    <property type="entry name" value="Secretin"/>
    <property type="match status" value="1"/>
</dbReference>
<dbReference type="InterPro" id="IPR004846">
    <property type="entry name" value="T2SS/T3SS_dom"/>
</dbReference>
<gene>
    <name evidence="10" type="ORF">F7Q92_19895</name>
</gene>
<feature type="region of interest" description="Disordered" evidence="8">
    <location>
        <begin position="593"/>
        <end position="672"/>
    </location>
</feature>
<evidence type="ECO:0000256" key="8">
    <source>
        <dbReference type="SAM" id="MobiDB-lite"/>
    </source>
</evidence>
<accession>A0A643F709</accession>
<organism evidence="10 11">
    <name type="scientific">Ideonella dechloratans</name>
    <dbReference type="NCBI Taxonomy" id="36863"/>
    <lineage>
        <taxon>Bacteria</taxon>
        <taxon>Pseudomonadati</taxon>
        <taxon>Pseudomonadota</taxon>
        <taxon>Betaproteobacteria</taxon>
        <taxon>Burkholderiales</taxon>
        <taxon>Sphaerotilaceae</taxon>
        <taxon>Ideonella</taxon>
    </lineage>
</organism>
<dbReference type="PRINTS" id="PR01032">
    <property type="entry name" value="PHAGEIV"/>
</dbReference>
<name>A0A643F709_IDEDE</name>
<dbReference type="Gene3D" id="1.25.40.10">
    <property type="entry name" value="Tetratricopeptide repeat domain"/>
    <property type="match status" value="1"/>
</dbReference>
<proteinExistence type="inferred from homology"/>
<dbReference type="GO" id="GO:0009306">
    <property type="term" value="P:protein secretion"/>
    <property type="evidence" value="ECO:0007669"/>
    <property type="project" value="InterPro"/>
</dbReference>
<dbReference type="GO" id="GO:0015627">
    <property type="term" value="C:type II protein secretion system complex"/>
    <property type="evidence" value="ECO:0007669"/>
    <property type="project" value="TreeGrafter"/>
</dbReference>
<evidence type="ECO:0000259" key="9">
    <source>
        <dbReference type="SMART" id="SM00965"/>
    </source>
</evidence>
<dbReference type="InterPro" id="IPR005644">
    <property type="entry name" value="NolW-like"/>
</dbReference>
<dbReference type="PRINTS" id="PR00811">
    <property type="entry name" value="BCTERIALGSPD"/>
</dbReference>
<dbReference type="InterPro" id="IPR038591">
    <property type="entry name" value="NolW-like_sf"/>
</dbReference>
<protein>
    <submittedName>
        <fullName evidence="10">General secretion pathway protein GspD</fullName>
    </submittedName>
</protein>
<evidence type="ECO:0000256" key="6">
    <source>
        <dbReference type="RuleBase" id="RU004003"/>
    </source>
</evidence>
<dbReference type="InterPro" id="IPR011990">
    <property type="entry name" value="TPR-like_helical_dom_sf"/>
</dbReference>
<feature type="domain" description="Secretin/TonB short N-terminal" evidence="9">
    <location>
        <begin position="238"/>
        <end position="289"/>
    </location>
</feature>
<dbReference type="Gene3D" id="3.30.1370.120">
    <property type="match status" value="1"/>
</dbReference>
<dbReference type="InterPro" id="IPR050810">
    <property type="entry name" value="Bact_Secretion_Sys_Channel"/>
</dbReference>
<sequence>MSAFRNRPMSLTNPLPLKSRARQGLFETPIPAVLLAVLLAAVLLAMGGCAAEQAYSEGQALMASGQPVAALGKLEEANRLEPGSAEYRAGLLRAREQLIQQALNRADQALKAKKWDEADGAYRALLTQSQAQDRALEGLRQVERLRGRDAQLARVQNEIDQADWVAARADLVQLRQESPHDTELALLAQQIDQRTAEQERKSRSAGRLAAAYRQPINLEFRDAPLQTIFEVISRTAGLNFLFDKEVRVDQRASIYLRNSTVEAAVNWLLLTNQLEGRELDANTMLIYPAISTKQQEYQPMVVKSFYLANADAKRVGETLRTLLKSRNVVVDESLNMVILRDSPEAVRLAEKLVALHDVPAPEVMLDVEILEVKRGRLLDLGVAWPEQLGFAPLSSSSSSSGAITLNDLRNLNRSTIGVTGASASVSATAQDSDTNLLANPRIRVRNREKAKILIGDRVPTITTNVTSTGVSTESINYLDVGLKLDVEPTIYVDNEVAINIGLEVSSITKQQQTQSGALIYQIGARTAQTTLRLKDGENQILAGLINDEDRKTAKKLPGMGDLPLVGRLFGEQSKDHTKTEIVLSITPHILRNIRRPGAQEQEFDSGTENRLRPWPSNAGASNAAAANTPAGPSTGTSAGTSSGISTQAGAGGLPPGAGAALDKPIEAVPPEPPKLRLVWSGPAKVKAGEDFKVQLSLEGEHVPAEMPLVLEFDPSVLQPYLVSAADEFKALGSGAELTSRIDGSGQVSLQVKWPKEGSAQAGPLAVLSLRARQASAVMGSQLVVVKAAPVDSQGQALSVARPAPLSLQVQ</sequence>
<evidence type="ECO:0000256" key="2">
    <source>
        <dbReference type="ARBA" id="ARBA00022448"/>
    </source>
</evidence>
<dbReference type="EMBL" id="VZPB01000079">
    <property type="protein sequence ID" value="KAB0574152.1"/>
    <property type="molecule type" value="Genomic_DNA"/>
</dbReference>
<dbReference type="Pfam" id="PF03958">
    <property type="entry name" value="Secretin_N"/>
    <property type="match status" value="1"/>
</dbReference>
<keyword evidence="2 7" id="KW-0813">Transport</keyword>
<dbReference type="SMART" id="SM00965">
    <property type="entry name" value="STN"/>
    <property type="match status" value="1"/>
</dbReference>
<evidence type="ECO:0000256" key="3">
    <source>
        <dbReference type="ARBA" id="ARBA00022729"/>
    </source>
</evidence>
<evidence type="ECO:0000256" key="7">
    <source>
        <dbReference type="RuleBase" id="RU004004"/>
    </source>
</evidence>
<comment type="caution">
    <text evidence="10">The sequence shown here is derived from an EMBL/GenBank/DDBJ whole genome shotgun (WGS) entry which is preliminary data.</text>
</comment>
<dbReference type="Proteomes" id="UP000430120">
    <property type="component" value="Unassembled WGS sequence"/>
</dbReference>
<dbReference type="PANTHER" id="PTHR30332:SF17">
    <property type="entry name" value="TYPE IV PILIATION SYSTEM PROTEIN DR_0774-RELATED"/>
    <property type="match status" value="1"/>
</dbReference>
<reference evidence="10 11" key="1">
    <citation type="submission" date="2019-09" db="EMBL/GenBank/DDBJ databases">
        <title>Draft genome sequences of 48 bacterial type strains from the CCUG.</title>
        <authorList>
            <person name="Tunovic T."/>
            <person name="Pineiro-Iglesias B."/>
            <person name="Unosson C."/>
            <person name="Inganas E."/>
            <person name="Ohlen M."/>
            <person name="Cardew S."/>
            <person name="Jensie-Markopoulos S."/>
            <person name="Salva-Serra F."/>
            <person name="Jaen-Luchoro D."/>
            <person name="Karlsson R."/>
            <person name="Svensson-Stadler L."/>
            <person name="Chun J."/>
            <person name="Moore E."/>
        </authorList>
    </citation>
    <scope>NUCLEOTIDE SEQUENCE [LARGE SCALE GENOMIC DNA]</scope>
    <source>
        <strain evidence="10 11">CCUG 30977</strain>
    </source>
</reference>
<evidence type="ECO:0000313" key="11">
    <source>
        <dbReference type="Proteomes" id="UP000430120"/>
    </source>
</evidence>
<evidence type="ECO:0000256" key="4">
    <source>
        <dbReference type="ARBA" id="ARBA00023136"/>
    </source>
</evidence>
<evidence type="ECO:0000256" key="1">
    <source>
        <dbReference type="ARBA" id="ARBA00004370"/>
    </source>
</evidence>
<keyword evidence="3" id="KW-0732">Signal</keyword>
<dbReference type="Gene3D" id="2.60.40.680">
    <property type="match status" value="1"/>
</dbReference>
<evidence type="ECO:0000313" key="10">
    <source>
        <dbReference type="EMBL" id="KAB0574152.1"/>
    </source>
</evidence>
<keyword evidence="4" id="KW-0472">Membrane</keyword>